<organism evidence="2 3">
    <name type="scientific">Neolecta irregularis (strain DAH-3)</name>
    <dbReference type="NCBI Taxonomy" id="1198029"/>
    <lineage>
        <taxon>Eukaryota</taxon>
        <taxon>Fungi</taxon>
        <taxon>Dikarya</taxon>
        <taxon>Ascomycota</taxon>
        <taxon>Taphrinomycotina</taxon>
        <taxon>Neolectales</taxon>
        <taxon>Neolectaceae</taxon>
        <taxon>Neolecta</taxon>
    </lineage>
</organism>
<dbReference type="Proteomes" id="UP000186594">
    <property type="component" value="Unassembled WGS sequence"/>
</dbReference>
<evidence type="ECO:0000256" key="1">
    <source>
        <dbReference type="SAM" id="Coils"/>
    </source>
</evidence>
<protein>
    <submittedName>
        <fullName evidence="2">Uncharacterized protein</fullName>
    </submittedName>
</protein>
<comment type="caution">
    <text evidence="2">The sequence shown here is derived from an EMBL/GenBank/DDBJ whole genome shotgun (WGS) entry which is preliminary data.</text>
</comment>
<feature type="coiled-coil region" evidence="1">
    <location>
        <begin position="222"/>
        <end position="264"/>
    </location>
</feature>
<keyword evidence="1" id="KW-0175">Coiled coil</keyword>
<accession>A0A1U7LUR6</accession>
<evidence type="ECO:0000313" key="3">
    <source>
        <dbReference type="Proteomes" id="UP000186594"/>
    </source>
</evidence>
<reference evidence="2 3" key="1">
    <citation type="submission" date="2016-04" db="EMBL/GenBank/DDBJ databases">
        <title>Evolutionary innovation and constraint leading to complex multicellularity in the Ascomycota.</title>
        <authorList>
            <person name="Cisse O."/>
            <person name="Nguyen A."/>
            <person name="Hewitt D.A."/>
            <person name="Jedd G."/>
            <person name="Stajich J.E."/>
        </authorList>
    </citation>
    <scope>NUCLEOTIDE SEQUENCE [LARGE SCALE GENOMIC DNA]</scope>
    <source>
        <strain evidence="2 3">DAH-3</strain>
    </source>
</reference>
<dbReference type="AlphaFoldDB" id="A0A1U7LUR6"/>
<gene>
    <name evidence="2" type="ORF">NEOLI_004883</name>
</gene>
<sequence>MKSSFRATQLFSSSIVQSSVQSINRQSSVVSRQSFNRQSINRQSSVVQSSVNQSSVNQSSVVSRQSFNRLSINRHSPVVSPPIHSQFTQSFSITHPLMTESSICFSSLLSFTQQVVQENIQLRSHLGHLLSPDLPSQCDFYKLQVSKLEKLLLKQTNNWSANREIYWEEYIRKLHTMLDQDLLSENTALQYKLTQLEESKSKGNIDTAEFTKDKVQITTKQYKNLINEMLFYKRQRDLLSEKLTAKVENSIRKLVSEISKLEKEDSKTRYAYDELLIAYKKIKQYVQINNKTEK</sequence>
<proteinExistence type="predicted"/>
<keyword evidence="3" id="KW-1185">Reference proteome</keyword>
<evidence type="ECO:0000313" key="2">
    <source>
        <dbReference type="EMBL" id="OLL26384.1"/>
    </source>
</evidence>
<name>A0A1U7LUR6_NEOID</name>
<dbReference type="EMBL" id="LXFE01000194">
    <property type="protein sequence ID" value="OLL26384.1"/>
    <property type="molecule type" value="Genomic_DNA"/>
</dbReference>